<protein>
    <submittedName>
        <fullName evidence="1">Uncharacterized protein</fullName>
    </submittedName>
</protein>
<dbReference type="EMBL" id="CAJOBC010133192">
    <property type="protein sequence ID" value="CAF4619970.1"/>
    <property type="molecule type" value="Genomic_DNA"/>
</dbReference>
<proteinExistence type="predicted"/>
<sequence length="133" mass="14706">IKLQSDPDENVCGCSDLDGCVDKFDPILWTLTSFYLPTCESPTLKSESGTDVEDGVTLYTDAESQMSLLIASSCLTTSWQVTFEYKAPFNKAQTFSTFVPDSSPSEHSFNITAALKGMIYGDNVTPKWYTSER</sequence>
<organism evidence="1 3">
    <name type="scientific">Didymodactylos carnosus</name>
    <dbReference type="NCBI Taxonomy" id="1234261"/>
    <lineage>
        <taxon>Eukaryota</taxon>
        <taxon>Metazoa</taxon>
        <taxon>Spiralia</taxon>
        <taxon>Gnathifera</taxon>
        <taxon>Rotifera</taxon>
        <taxon>Eurotatoria</taxon>
        <taxon>Bdelloidea</taxon>
        <taxon>Philodinida</taxon>
        <taxon>Philodinidae</taxon>
        <taxon>Didymodactylos</taxon>
    </lineage>
</organism>
<name>A0A816FP66_9BILA</name>
<dbReference type="AlphaFoldDB" id="A0A816FP66"/>
<comment type="caution">
    <text evidence="1">The sequence shown here is derived from an EMBL/GenBank/DDBJ whole genome shotgun (WGS) entry which is preliminary data.</text>
</comment>
<keyword evidence="3" id="KW-1185">Reference proteome</keyword>
<dbReference type="Proteomes" id="UP000681722">
    <property type="component" value="Unassembled WGS sequence"/>
</dbReference>
<feature type="non-terminal residue" evidence="1">
    <location>
        <position position="1"/>
    </location>
</feature>
<dbReference type="EMBL" id="CAJNOQ010057544">
    <property type="protein sequence ID" value="CAF1664279.1"/>
    <property type="molecule type" value="Genomic_DNA"/>
</dbReference>
<dbReference type="Proteomes" id="UP000663829">
    <property type="component" value="Unassembled WGS sequence"/>
</dbReference>
<evidence type="ECO:0000313" key="1">
    <source>
        <dbReference type="EMBL" id="CAF1664279.1"/>
    </source>
</evidence>
<gene>
    <name evidence="1" type="ORF">GPM918_LOCUS46091</name>
    <name evidence="2" type="ORF">SRO942_LOCUS49504</name>
</gene>
<reference evidence="1" key="1">
    <citation type="submission" date="2021-02" db="EMBL/GenBank/DDBJ databases">
        <authorList>
            <person name="Nowell W R."/>
        </authorList>
    </citation>
    <scope>NUCLEOTIDE SEQUENCE</scope>
</reference>
<evidence type="ECO:0000313" key="2">
    <source>
        <dbReference type="EMBL" id="CAF4619970.1"/>
    </source>
</evidence>
<accession>A0A816FP66</accession>
<evidence type="ECO:0000313" key="3">
    <source>
        <dbReference type="Proteomes" id="UP000663829"/>
    </source>
</evidence>